<gene>
    <name evidence="2" type="ORF">ANN_17877</name>
</gene>
<keyword evidence="3" id="KW-1185">Reference proteome</keyword>
<dbReference type="EMBL" id="JAJSOF020000021">
    <property type="protein sequence ID" value="KAJ4437732.1"/>
    <property type="molecule type" value="Genomic_DNA"/>
</dbReference>
<accession>A0ABQ8SVP5</accession>
<sequence>MVRYSFQEQAEMVFVYGQTAGNGREAARMHRATYPDRQHHPHHTTFGAIFWRLCEHGSFETDERAGRPHTVRTPDVEEHVLHDSENNPGTSSRQVLDGFHLLGHTRTPSRLIPGMNTGPLCFYVA</sequence>
<name>A0ABQ8SVP5_PERAM</name>
<comment type="caution">
    <text evidence="2">The sequence shown here is derived from an EMBL/GenBank/DDBJ whole genome shotgun (WGS) entry which is preliminary data.</text>
</comment>
<protein>
    <recommendedName>
        <fullName evidence="1">DUF4817 domain-containing protein</fullName>
    </recommendedName>
</protein>
<reference evidence="2 3" key="1">
    <citation type="journal article" date="2022" name="Allergy">
        <title>Genome assembly and annotation of Periplaneta americana reveal a comprehensive cockroach allergen profile.</title>
        <authorList>
            <person name="Wang L."/>
            <person name="Xiong Q."/>
            <person name="Saelim N."/>
            <person name="Wang L."/>
            <person name="Nong W."/>
            <person name="Wan A.T."/>
            <person name="Shi M."/>
            <person name="Liu X."/>
            <person name="Cao Q."/>
            <person name="Hui J.H.L."/>
            <person name="Sookrung N."/>
            <person name="Leung T.F."/>
            <person name="Tungtrongchitr A."/>
            <person name="Tsui S.K.W."/>
        </authorList>
    </citation>
    <scope>NUCLEOTIDE SEQUENCE [LARGE SCALE GENOMIC DNA]</scope>
    <source>
        <strain evidence="2">PWHHKU_190912</strain>
    </source>
</reference>
<evidence type="ECO:0000259" key="1">
    <source>
        <dbReference type="Pfam" id="PF16087"/>
    </source>
</evidence>
<evidence type="ECO:0000313" key="3">
    <source>
        <dbReference type="Proteomes" id="UP001148838"/>
    </source>
</evidence>
<dbReference type="Proteomes" id="UP001148838">
    <property type="component" value="Unassembled WGS sequence"/>
</dbReference>
<proteinExistence type="predicted"/>
<dbReference type="Pfam" id="PF16087">
    <property type="entry name" value="DUF4817"/>
    <property type="match status" value="1"/>
</dbReference>
<dbReference type="InterPro" id="IPR032135">
    <property type="entry name" value="DUF4817"/>
</dbReference>
<feature type="domain" description="DUF4817" evidence="1">
    <location>
        <begin position="5"/>
        <end position="58"/>
    </location>
</feature>
<organism evidence="2 3">
    <name type="scientific">Periplaneta americana</name>
    <name type="common">American cockroach</name>
    <name type="synonym">Blatta americana</name>
    <dbReference type="NCBI Taxonomy" id="6978"/>
    <lineage>
        <taxon>Eukaryota</taxon>
        <taxon>Metazoa</taxon>
        <taxon>Ecdysozoa</taxon>
        <taxon>Arthropoda</taxon>
        <taxon>Hexapoda</taxon>
        <taxon>Insecta</taxon>
        <taxon>Pterygota</taxon>
        <taxon>Neoptera</taxon>
        <taxon>Polyneoptera</taxon>
        <taxon>Dictyoptera</taxon>
        <taxon>Blattodea</taxon>
        <taxon>Blattoidea</taxon>
        <taxon>Blattidae</taxon>
        <taxon>Blattinae</taxon>
        <taxon>Periplaneta</taxon>
    </lineage>
</organism>
<evidence type="ECO:0000313" key="2">
    <source>
        <dbReference type="EMBL" id="KAJ4437732.1"/>
    </source>
</evidence>